<name>A0A1G4KLR6_9SACH</name>
<gene>
    <name evidence="9" type="ORF">LANO_0H05930G</name>
</gene>
<sequence length="377" mass="42384">MKPPAPLNDERFVAKKHQKFLERHLHILPSKFQDNEPNKLAIVSYALLGLSILGVDISKKYKGSTEYLKKHYQEVENEIGYVAGFVPSISTHVKGVPSLSLTSTLFGIWSLACLVNADRLFEIIDREKVCQFVAQCQVSDNGLFVSSFDVTPPKPLHYSSIDPTDLRHTYVAIAILYLMGCRTSTDFSRYISLDGVLEFIKQQACPQGGFGQYFEPHAGFTSCALSILKLINDRWDILPSSFYEVTFQWLLQRQISSDGPMTLMTNNEGFDPEDHGGFQGRENKFADTCYGFWCLNSLEILGPQTSARFEGHDFLVDYLLNNTQNKLLGGFAKNDEDDPDLYHTFLGLAALATISGDFDGTTFLPQNISRAMKLNRL</sequence>
<keyword evidence="4" id="KW-0808">Transferase</keyword>
<dbReference type="PANTHER" id="PTHR11774">
    <property type="entry name" value="GERANYLGERANYL TRANSFERASE TYPE BETA SUBUNIT"/>
    <property type="match status" value="1"/>
</dbReference>
<protein>
    <submittedName>
        <fullName evidence="9">LANO_0H05930g1_1</fullName>
    </submittedName>
</protein>
<feature type="domain" description="Prenyltransferase alpha-alpha toroid" evidence="8">
    <location>
        <begin position="14"/>
        <end position="355"/>
    </location>
</feature>
<dbReference type="PANTHER" id="PTHR11774:SF4">
    <property type="entry name" value="GERANYLGERANYL TRANSFERASE TYPE-1 SUBUNIT BETA"/>
    <property type="match status" value="1"/>
</dbReference>
<proteinExistence type="inferred from homology"/>
<evidence type="ECO:0000256" key="1">
    <source>
        <dbReference type="ARBA" id="ARBA00001947"/>
    </source>
</evidence>
<accession>A0A1G4KLR6</accession>
<dbReference type="OrthoDB" id="24893at2759"/>
<reference evidence="10" key="1">
    <citation type="submission" date="2016-03" db="EMBL/GenBank/DDBJ databases">
        <authorList>
            <person name="Devillers Hugo."/>
        </authorList>
    </citation>
    <scope>NUCLEOTIDE SEQUENCE [LARGE SCALE GENOMIC DNA]</scope>
</reference>
<comment type="similarity">
    <text evidence="2">Belongs to the protein prenyltransferase subunit beta family.</text>
</comment>
<evidence type="ECO:0000256" key="4">
    <source>
        <dbReference type="ARBA" id="ARBA00022679"/>
    </source>
</evidence>
<dbReference type="InterPro" id="IPR045089">
    <property type="entry name" value="PGGT1B-like"/>
</dbReference>
<keyword evidence="6" id="KW-0677">Repeat</keyword>
<dbReference type="InterPro" id="IPR008930">
    <property type="entry name" value="Terpenoid_cyclase/PrenylTrfase"/>
</dbReference>
<dbReference type="Pfam" id="PF00432">
    <property type="entry name" value="Prenyltrans"/>
    <property type="match status" value="1"/>
</dbReference>
<dbReference type="EMBL" id="LT598447">
    <property type="protein sequence ID" value="SCV05367.1"/>
    <property type="molecule type" value="Genomic_DNA"/>
</dbReference>
<comment type="cofactor">
    <cofactor evidence="1">
        <name>Zn(2+)</name>
        <dbReference type="ChEBI" id="CHEBI:29105"/>
    </cofactor>
</comment>
<dbReference type="GO" id="GO:0046872">
    <property type="term" value="F:metal ion binding"/>
    <property type="evidence" value="ECO:0007669"/>
    <property type="project" value="UniProtKB-KW"/>
</dbReference>
<evidence type="ECO:0000256" key="6">
    <source>
        <dbReference type="ARBA" id="ARBA00022737"/>
    </source>
</evidence>
<evidence type="ECO:0000256" key="7">
    <source>
        <dbReference type="ARBA" id="ARBA00022833"/>
    </source>
</evidence>
<keyword evidence="10" id="KW-1185">Reference proteome</keyword>
<evidence type="ECO:0000256" key="3">
    <source>
        <dbReference type="ARBA" id="ARBA00022602"/>
    </source>
</evidence>
<dbReference type="GO" id="GO:0004662">
    <property type="term" value="F:CAAX-protein geranylgeranyltransferase activity"/>
    <property type="evidence" value="ECO:0007669"/>
    <property type="project" value="TreeGrafter"/>
</dbReference>
<keyword evidence="3" id="KW-0637">Prenyltransferase</keyword>
<dbReference type="Gene3D" id="1.50.10.20">
    <property type="match status" value="1"/>
</dbReference>
<evidence type="ECO:0000256" key="5">
    <source>
        <dbReference type="ARBA" id="ARBA00022723"/>
    </source>
</evidence>
<keyword evidence="7" id="KW-0862">Zinc</keyword>
<evidence type="ECO:0000313" key="10">
    <source>
        <dbReference type="Proteomes" id="UP000189911"/>
    </source>
</evidence>
<organism evidence="9 10">
    <name type="scientific">Lachancea nothofagi CBS 11611</name>
    <dbReference type="NCBI Taxonomy" id="1266666"/>
    <lineage>
        <taxon>Eukaryota</taxon>
        <taxon>Fungi</taxon>
        <taxon>Dikarya</taxon>
        <taxon>Ascomycota</taxon>
        <taxon>Saccharomycotina</taxon>
        <taxon>Saccharomycetes</taxon>
        <taxon>Saccharomycetales</taxon>
        <taxon>Saccharomycetaceae</taxon>
        <taxon>Lachancea</taxon>
    </lineage>
</organism>
<evidence type="ECO:0000256" key="2">
    <source>
        <dbReference type="ARBA" id="ARBA00010497"/>
    </source>
</evidence>
<dbReference type="SUPFAM" id="SSF48239">
    <property type="entry name" value="Terpenoid cyclases/Protein prenyltransferases"/>
    <property type="match status" value="1"/>
</dbReference>
<dbReference type="AlphaFoldDB" id="A0A1G4KLR6"/>
<evidence type="ECO:0000259" key="8">
    <source>
        <dbReference type="Pfam" id="PF00432"/>
    </source>
</evidence>
<dbReference type="GO" id="GO:0005953">
    <property type="term" value="C:CAAX-protein geranylgeranyltransferase complex"/>
    <property type="evidence" value="ECO:0007669"/>
    <property type="project" value="TreeGrafter"/>
</dbReference>
<dbReference type="InterPro" id="IPR001330">
    <property type="entry name" value="Prenyltrans"/>
</dbReference>
<dbReference type="Proteomes" id="UP000189911">
    <property type="component" value="Chromosome H"/>
</dbReference>
<evidence type="ECO:0000313" key="9">
    <source>
        <dbReference type="EMBL" id="SCV05367.1"/>
    </source>
</evidence>
<keyword evidence="5" id="KW-0479">Metal-binding</keyword>